<gene>
    <name evidence="5" type="ORF">ACJIZ3_009559</name>
</gene>
<reference evidence="5 6" key="1">
    <citation type="submission" date="2024-12" db="EMBL/GenBank/DDBJ databases">
        <title>The unique morphological basis and parallel evolutionary history of personate flowers in Penstemon.</title>
        <authorList>
            <person name="Depatie T.H."/>
            <person name="Wessinger C.A."/>
        </authorList>
    </citation>
    <scope>NUCLEOTIDE SEQUENCE [LARGE SCALE GENOMIC DNA]</scope>
    <source>
        <strain evidence="5">WTNN_2</strain>
        <tissue evidence="5">Leaf</tissue>
    </source>
</reference>
<dbReference type="EMBL" id="JBJXBP010000004">
    <property type="protein sequence ID" value="KAL3834823.1"/>
    <property type="molecule type" value="Genomic_DNA"/>
</dbReference>
<keyword evidence="2" id="KW-0677">Repeat</keyword>
<dbReference type="PANTHER" id="PTHR47939:SF5">
    <property type="entry name" value="PENTACOTRIPEPTIDE-REPEAT REGION OF PRORP DOMAIN-CONTAINING PROTEIN"/>
    <property type="match status" value="1"/>
</dbReference>
<feature type="repeat" description="PPR" evidence="3">
    <location>
        <begin position="172"/>
        <end position="206"/>
    </location>
</feature>
<proteinExistence type="inferred from homology"/>
<sequence>MLALRRLAKNSQNVAPFIFATARHFSSPNPNPIPVPSSASYDDLINAAGRKRDFATVRHLLAKRITDGCYNTSKTFKFIAADFSALDDLLQNLAALSNWFTRKHAHDALVAQLAKLNRTREALSVAETMAKKKYGATHVTFHPIINVLARKKDIPAAWHVVEVMRECELQPDLTAFNYILTAHCFLGDITSAADVLVKMEEEGVGADARTYDALVLCACRAEKVEVAVGLMRRMMEDGVAALYSTHAHIIKEIICRGYIAQAVEFVRIFAGTEVKLDEENFGFLARHLKNMKRVSEAKSVVEEMEKRGLPIGKELMDLSPCKMTRRWLVGKEVQIPGLRTFGGHTSLQGKSWSLKNTLRKMCCAILSFPLVALVV</sequence>
<dbReference type="AlphaFoldDB" id="A0ABD3TEM4"/>
<dbReference type="InterPro" id="IPR011990">
    <property type="entry name" value="TPR-like_helical_dom_sf"/>
</dbReference>
<dbReference type="Gene3D" id="1.25.40.10">
    <property type="entry name" value="Tetratricopeptide repeat domain"/>
    <property type="match status" value="1"/>
</dbReference>
<dbReference type="InterPro" id="IPR057027">
    <property type="entry name" value="TPR_mt"/>
</dbReference>
<evidence type="ECO:0000256" key="3">
    <source>
        <dbReference type="PROSITE-ProRule" id="PRU00708"/>
    </source>
</evidence>
<dbReference type="PROSITE" id="PS51375">
    <property type="entry name" value="PPR"/>
    <property type="match status" value="2"/>
</dbReference>
<dbReference type="NCBIfam" id="TIGR00756">
    <property type="entry name" value="PPR"/>
    <property type="match status" value="1"/>
</dbReference>
<evidence type="ECO:0000259" key="4">
    <source>
        <dbReference type="Pfam" id="PF23276"/>
    </source>
</evidence>
<comment type="caution">
    <text evidence="5">The sequence shown here is derived from an EMBL/GenBank/DDBJ whole genome shotgun (WGS) entry which is preliminary data.</text>
</comment>
<comment type="similarity">
    <text evidence="1">Belongs to the PPR family. P subfamily.</text>
</comment>
<feature type="repeat" description="PPR" evidence="3">
    <location>
        <begin position="207"/>
        <end position="241"/>
    </location>
</feature>
<dbReference type="Proteomes" id="UP001634393">
    <property type="component" value="Unassembled WGS sequence"/>
</dbReference>
<evidence type="ECO:0000256" key="2">
    <source>
        <dbReference type="ARBA" id="ARBA00022737"/>
    </source>
</evidence>
<dbReference type="Pfam" id="PF23276">
    <property type="entry name" value="TPR_24"/>
    <property type="match status" value="1"/>
</dbReference>
<protein>
    <recommendedName>
        <fullName evidence="4">Pentatricopeptide repeat-containing protein-mitochondrial domain-containing protein</fullName>
    </recommendedName>
</protein>
<dbReference type="InterPro" id="IPR002885">
    <property type="entry name" value="PPR_rpt"/>
</dbReference>
<feature type="domain" description="Pentatricopeptide repeat-containing protein-mitochondrial" evidence="4">
    <location>
        <begin position="101"/>
        <end position="195"/>
    </location>
</feature>
<keyword evidence="6" id="KW-1185">Reference proteome</keyword>
<name>A0ABD3TEM4_9LAMI</name>
<organism evidence="5 6">
    <name type="scientific">Penstemon smallii</name>
    <dbReference type="NCBI Taxonomy" id="265156"/>
    <lineage>
        <taxon>Eukaryota</taxon>
        <taxon>Viridiplantae</taxon>
        <taxon>Streptophyta</taxon>
        <taxon>Embryophyta</taxon>
        <taxon>Tracheophyta</taxon>
        <taxon>Spermatophyta</taxon>
        <taxon>Magnoliopsida</taxon>
        <taxon>eudicotyledons</taxon>
        <taxon>Gunneridae</taxon>
        <taxon>Pentapetalae</taxon>
        <taxon>asterids</taxon>
        <taxon>lamiids</taxon>
        <taxon>Lamiales</taxon>
        <taxon>Plantaginaceae</taxon>
        <taxon>Cheloneae</taxon>
        <taxon>Penstemon</taxon>
    </lineage>
</organism>
<evidence type="ECO:0000313" key="6">
    <source>
        <dbReference type="Proteomes" id="UP001634393"/>
    </source>
</evidence>
<accession>A0ABD3TEM4</accession>
<evidence type="ECO:0000256" key="1">
    <source>
        <dbReference type="ARBA" id="ARBA00007626"/>
    </source>
</evidence>
<dbReference type="InterPro" id="IPR050667">
    <property type="entry name" value="PPR-containing_protein"/>
</dbReference>
<dbReference type="PANTHER" id="PTHR47939">
    <property type="entry name" value="MEMBRANE-ASSOCIATED SALT-INDUCIBLE PROTEIN-LIKE"/>
    <property type="match status" value="1"/>
</dbReference>
<dbReference type="Pfam" id="PF01535">
    <property type="entry name" value="PPR"/>
    <property type="match status" value="2"/>
</dbReference>
<evidence type="ECO:0000313" key="5">
    <source>
        <dbReference type="EMBL" id="KAL3834823.1"/>
    </source>
</evidence>